<keyword evidence="3" id="KW-1185">Reference proteome</keyword>
<feature type="compositionally biased region" description="Low complexity" evidence="1">
    <location>
        <begin position="67"/>
        <end position="78"/>
    </location>
</feature>
<evidence type="ECO:0000313" key="3">
    <source>
        <dbReference type="Proteomes" id="UP000518266"/>
    </source>
</evidence>
<gene>
    <name evidence="2" type="ORF">F7725_009158</name>
</gene>
<evidence type="ECO:0000313" key="2">
    <source>
        <dbReference type="EMBL" id="KAF3857299.1"/>
    </source>
</evidence>
<proteinExistence type="predicted"/>
<reference evidence="2 3" key="1">
    <citation type="submission" date="2020-03" db="EMBL/GenBank/DDBJ databases">
        <title>Dissostichus mawsoni Genome sequencing and assembly.</title>
        <authorList>
            <person name="Park H."/>
        </authorList>
    </citation>
    <scope>NUCLEOTIDE SEQUENCE [LARGE SCALE GENOMIC DNA]</scope>
    <source>
        <strain evidence="2">DM0001</strain>
        <tissue evidence="2">Muscle</tissue>
    </source>
</reference>
<accession>A0A7J5Z881</accession>
<name>A0A7J5Z881_DISMA</name>
<dbReference type="Proteomes" id="UP000518266">
    <property type="component" value="Unassembled WGS sequence"/>
</dbReference>
<sequence length="88" mass="9422">MSSDSVLPTRRICRSEQLQHSRQGEAVYSLKGCCKPAEYKTGFGFTLRCLSGSGGKKDEALIPFPPAASTASNTAARDASADVEDFTF</sequence>
<comment type="caution">
    <text evidence="2">The sequence shown here is derived from an EMBL/GenBank/DDBJ whole genome shotgun (WGS) entry which is preliminary data.</text>
</comment>
<organism evidence="2 3">
    <name type="scientific">Dissostichus mawsoni</name>
    <name type="common">Antarctic cod</name>
    <dbReference type="NCBI Taxonomy" id="36200"/>
    <lineage>
        <taxon>Eukaryota</taxon>
        <taxon>Metazoa</taxon>
        <taxon>Chordata</taxon>
        <taxon>Craniata</taxon>
        <taxon>Vertebrata</taxon>
        <taxon>Euteleostomi</taxon>
        <taxon>Actinopterygii</taxon>
        <taxon>Neopterygii</taxon>
        <taxon>Teleostei</taxon>
        <taxon>Neoteleostei</taxon>
        <taxon>Acanthomorphata</taxon>
        <taxon>Eupercaria</taxon>
        <taxon>Perciformes</taxon>
        <taxon>Notothenioidei</taxon>
        <taxon>Nototheniidae</taxon>
        <taxon>Dissostichus</taxon>
    </lineage>
</organism>
<dbReference type="EMBL" id="JAAKFY010000005">
    <property type="protein sequence ID" value="KAF3857299.1"/>
    <property type="molecule type" value="Genomic_DNA"/>
</dbReference>
<dbReference type="AlphaFoldDB" id="A0A7J5Z881"/>
<evidence type="ECO:0000256" key="1">
    <source>
        <dbReference type="SAM" id="MobiDB-lite"/>
    </source>
</evidence>
<feature type="region of interest" description="Disordered" evidence="1">
    <location>
        <begin position="67"/>
        <end position="88"/>
    </location>
</feature>
<protein>
    <submittedName>
        <fullName evidence="2">Uncharacterized protein</fullName>
    </submittedName>
</protein>